<sequence length="309" mass="33831">MLYVGQRIIQALVSVFGVATIIFFILRLTGDPVLLMVPQNATAEDIAVLRHALGLDQPVGLQYLSFLQQILTGNLGYSYVQKMPVMDIMMDRIPYTIDLAMSALILTVIIGVPMGMITAIYKGTWVEKVCMPFILVGQSMPAFWTGILLIMLLAVKLRWLPSSGAENLQSLILPAITLASLSIATVARMTRSSVLEQLGQDYVRTARSKGVGVPRLLYRHLLRNASIPIITILGLECANLLGGSVVTETIFAWPGLGQLTIQSIAARDFPLVQAVVVLGASVYIFINLMTDLVYGWVDPRIKLGRETSQ</sequence>
<evidence type="ECO:0000256" key="5">
    <source>
        <dbReference type="ARBA" id="ARBA00022989"/>
    </source>
</evidence>
<dbReference type="Gene3D" id="1.10.3720.10">
    <property type="entry name" value="MetI-like"/>
    <property type="match status" value="1"/>
</dbReference>
<evidence type="ECO:0000256" key="1">
    <source>
        <dbReference type="ARBA" id="ARBA00004651"/>
    </source>
</evidence>
<protein>
    <submittedName>
        <fullName evidence="9">ABC transporter permease subunit</fullName>
    </submittedName>
</protein>
<evidence type="ECO:0000259" key="8">
    <source>
        <dbReference type="PROSITE" id="PS50928"/>
    </source>
</evidence>
<evidence type="ECO:0000256" key="4">
    <source>
        <dbReference type="ARBA" id="ARBA00022692"/>
    </source>
</evidence>
<feature type="transmembrane region" description="Helical" evidence="7">
    <location>
        <begin position="133"/>
        <end position="155"/>
    </location>
</feature>
<evidence type="ECO:0000256" key="7">
    <source>
        <dbReference type="RuleBase" id="RU363032"/>
    </source>
</evidence>
<organism evidence="9 10">
    <name type="scientific">Paenibacillus foliorum</name>
    <dbReference type="NCBI Taxonomy" id="2654974"/>
    <lineage>
        <taxon>Bacteria</taxon>
        <taxon>Bacillati</taxon>
        <taxon>Bacillota</taxon>
        <taxon>Bacilli</taxon>
        <taxon>Bacillales</taxon>
        <taxon>Paenibacillaceae</taxon>
        <taxon>Paenibacillus</taxon>
    </lineage>
</organism>
<evidence type="ECO:0000313" key="10">
    <source>
        <dbReference type="Proteomes" id="UP000641588"/>
    </source>
</evidence>
<dbReference type="SUPFAM" id="SSF161098">
    <property type="entry name" value="MetI-like"/>
    <property type="match status" value="1"/>
</dbReference>
<keyword evidence="3" id="KW-1003">Cell membrane</keyword>
<dbReference type="RefSeq" id="WP_171654171.1">
    <property type="nucleotide sequence ID" value="NZ_WHOD01000087.1"/>
</dbReference>
<dbReference type="PROSITE" id="PS50928">
    <property type="entry name" value="ABC_TM1"/>
    <property type="match status" value="1"/>
</dbReference>
<evidence type="ECO:0000256" key="3">
    <source>
        <dbReference type="ARBA" id="ARBA00022475"/>
    </source>
</evidence>
<feature type="transmembrane region" description="Helical" evidence="7">
    <location>
        <begin position="167"/>
        <end position="187"/>
    </location>
</feature>
<keyword evidence="2 7" id="KW-0813">Transport</keyword>
<dbReference type="GO" id="GO:0055085">
    <property type="term" value="P:transmembrane transport"/>
    <property type="evidence" value="ECO:0007669"/>
    <property type="project" value="InterPro"/>
</dbReference>
<feature type="transmembrane region" description="Helical" evidence="7">
    <location>
        <begin position="271"/>
        <end position="297"/>
    </location>
</feature>
<feature type="transmembrane region" description="Helical" evidence="7">
    <location>
        <begin position="7"/>
        <end position="26"/>
    </location>
</feature>
<feature type="domain" description="ABC transmembrane type-1" evidence="8">
    <location>
        <begin position="93"/>
        <end position="290"/>
    </location>
</feature>
<dbReference type="InterPro" id="IPR000515">
    <property type="entry name" value="MetI-like"/>
</dbReference>
<dbReference type="InterPro" id="IPR045621">
    <property type="entry name" value="BPD_transp_1_N"/>
</dbReference>
<accession>A0A972GZU4</accession>
<keyword evidence="5 7" id="KW-1133">Transmembrane helix</keyword>
<dbReference type="PANTHER" id="PTHR43163:SF6">
    <property type="entry name" value="DIPEPTIDE TRANSPORT SYSTEM PERMEASE PROTEIN DPPB-RELATED"/>
    <property type="match status" value="1"/>
</dbReference>
<dbReference type="Pfam" id="PF19300">
    <property type="entry name" value="BPD_transp_1_N"/>
    <property type="match status" value="1"/>
</dbReference>
<evidence type="ECO:0000256" key="6">
    <source>
        <dbReference type="ARBA" id="ARBA00023136"/>
    </source>
</evidence>
<dbReference type="AlphaFoldDB" id="A0A972GZU4"/>
<dbReference type="CDD" id="cd06261">
    <property type="entry name" value="TM_PBP2"/>
    <property type="match status" value="1"/>
</dbReference>
<feature type="transmembrane region" description="Helical" evidence="7">
    <location>
        <begin position="225"/>
        <end position="251"/>
    </location>
</feature>
<name>A0A972GZU4_9BACL</name>
<feature type="transmembrane region" description="Helical" evidence="7">
    <location>
        <begin position="99"/>
        <end position="121"/>
    </location>
</feature>
<comment type="caution">
    <text evidence="9">The sequence shown here is derived from an EMBL/GenBank/DDBJ whole genome shotgun (WGS) entry which is preliminary data.</text>
</comment>
<keyword evidence="6 7" id="KW-0472">Membrane</keyword>
<comment type="similarity">
    <text evidence="7">Belongs to the binding-protein-dependent transport system permease family.</text>
</comment>
<gene>
    <name evidence="9" type="ORF">GC093_22355</name>
</gene>
<reference evidence="9" key="1">
    <citation type="submission" date="2019-10" db="EMBL/GenBank/DDBJ databases">
        <title>Description of Paenibacillus glebae sp. nov.</title>
        <authorList>
            <person name="Carlier A."/>
            <person name="Qi S."/>
        </authorList>
    </citation>
    <scope>NUCLEOTIDE SEQUENCE</scope>
    <source>
        <strain evidence="9">LMG 31456</strain>
    </source>
</reference>
<proteinExistence type="inferred from homology"/>
<evidence type="ECO:0000256" key="2">
    <source>
        <dbReference type="ARBA" id="ARBA00022448"/>
    </source>
</evidence>
<comment type="subcellular location">
    <subcellularLocation>
        <location evidence="1 7">Cell membrane</location>
        <topology evidence="1 7">Multi-pass membrane protein</topology>
    </subcellularLocation>
</comment>
<dbReference type="PANTHER" id="PTHR43163">
    <property type="entry name" value="DIPEPTIDE TRANSPORT SYSTEM PERMEASE PROTEIN DPPB-RELATED"/>
    <property type="match status" value="1"/>
</dbReference>
<dbReference type="Proteomes" id="UP000641588">
    <property type="component" value="Unassembled WGS sequence"/>
</dbReference>
<dbReference type="GO" id="GO:0005886">
    <property type="term" value="C:plasma membrane"/>
    <property type="evidence" value="ECO:0007669"/>
    <property type="project" value="UniProtKB-SubCell"/>
</dbReference>
<dbReference type="InterPro" id="IPR035906">
    <property type="entry name" value="MetI-like_sf"/>
</dbReference>
<keyword evidence="10" id="KW-1185">Reference proteome</keyword>
<dbReference type="EMBL" id="WHOD01000087">
    <property type="protein sequence ID" value="NOU95940.1"/>
    <property type="molecule type" value="Genomic_DNA"/>
</dbReference>
<dbReference type="Pfam" id="PF00528">
    <property type="entry name" value="BPD_transp_1"/>
    <property type="match status" value="1"/>
</dbReference>
<keyword evidence="4 7" id="KW-0812">Transmembrane</keyword>
<evidence type="ECO:0000313" key="9">
    <source>
        <dbReference type="EMBL" id="NOU95940.1"/>
    </source>
</evidence>